<sequence>MWKALLITFVVAGAFAAETNETSTGGTKDETAGGHFYGNSAGYGYQPPPPPPYGLGNPYGQPAYAPPLVDDYVCDIDASILVVTNADRDDGYGGGYGNNNGGGYGNNNGGGYGNNNGPYGGGHQHHNKPNADRLKCSVIANFDEATCTSCCQIAARRDRSISSKSVIGFIVDETQLDYDQNNNNNNGPYRAKRGASQQSPPETYGVPGRGPPHGASPPAAPRPSVPFYAPRPASVTPILVSHANPLGSKGRCVCCAPRKFGFPHFTPPRYGY</sequence>
<evidence type="ECO:0000313" key="1">
    <source>
        <dbReference type="Proteomes" id="UP000887579"/>
    </source>
</evidence>
<organism evidence="1 2">
    <name type="scientific">Panagrolaimus sp. ES5</name>
    <dbReference type="NCBI Taxonomy" id="591445"/>
    <lineage>
        <taxon>Eukaryota</taxon>
        <taxon>Metazoa</taxon>
        <taxon>Ecdysozoa</taxon>
        <taxon>Nematoda</taxon>
        <taxon>Chromadorea</taxon>
        <taxon>Rhabditida</taxon>
        <taxon>Tylenchina</taxon>
        <taxon>Panagrolaimomorpha</taxon>
        <taxon>Panagrolaimoidea</taxon>
        <taxon>Panagrolaimidae</taxon>
        <taxon>Panagrolaimus</taxon>
    </lineage>
</organism>
<name>A0AC34G0P6_9BILA</name>
<protein>
    <submittedName>
        <fullName evidence="2">Uncharacterized protein</fullName>
    </submittedName>
</protein>
<dbReference type="Proteomes" id="UP000887579">
    <property type="component" value="Unplaced"/>
</dbReference>
<dbReference type="WBParaSite" id="ES5_v2.g23132.t1">
    <property type="protein sequence ID" value="ES5_v2.g23132.t1"/>
    <property type="gene ID" value="ES5_v2.g23132"/>
</dbReference>
<accession>A0AC34G0P6</accession>
<reference evidence="2" key="1">
    <citation type="submission" date="2022-11" db="UniProtKB">
        <authorList>
            <consortium name="WormBaseParasite"/>
        </authorList>
    </citation>
    <scope>IDENTIFICATION</scope>
</reference>
<proteinExistence type="predicted"/>
<evidence type="ECO:0000313" key="2">
    <source>
        <dbReference type="WBParaSite" id="ES5_v2.g23132.t1"/>
    </source>
</evidence>